<organism evidence="2 3">
    <name type="scientific">Effrenium voratum</name>
    <dbReference type="NCBI Taxonomy" id="2562239"/>
    <lineage>
        <taxon>Eukaryota</taxon>
        <taxon>Sar</taxon>
        <taxon>Alveolata</taxon>
        <taxon>Dinophyceae</taxon>
        <taxon>Suessiales</taxon>
        <taxon>Symbiodiniaceae</taxon>
        <taxon>Effrenium</taxon>
    </lineage>
</organism>
<evidence type="ECO:0000313" key="3">
    <source>
        <dbReference type="Proteomes" id="UP001178507"/>
    </source>
</evidence>
<feature type="compositionally biased region" description="Basic and acidic residues" evidence="1">
    <location>
        <begin position="253"/>
        <end position="284"/>
    </location>
</feature>
<accession>A0AA36INP9</accession>
<gene>
    <name evidence="2" type="ORF">EVOR1521_LOCUS16101</name>
</gene>
<feature type="compositionally biased region" description="Low complexity" evidence="1">
    <location>
        <begin position="292"/>
        <end position="307"/>
    </location>
</feature>
<reference evidence="2" key="1">
    <citation type="submission" date="2023-08" db="EMBL/GenBank/DDBJ databases">
        <authorList>
            <person name="Chen Y."/>
            <person name="Shah S."/>
            <person name="Dougan E. K."/>
            <person name="Thang M."/>
            <person name="Chan C."/>
        </authorList>
    </citation>
    <scope>NUCLEOTIDE SEQUENCE</scope>
</reference>
<keyword evidence="3" id="KW-1185">Reference proteome</keyword>
<sequence length="383" mass="41937">MKVGEGADTLRVVNEFKQQLKSKIKHMEKKSLLVMFPDNPGKLPKDIYDAVFEEELPSPPQNSAGAESSKVVARKSHSLVKKVSLNDNPMSSMMQQMDHMMKSNMGGVNPMMLMMAGIQQFMGADKGDAHGAANLQIFGNKRKTKALPNAAEADRTSPEQKALLEGALEDDSQESRKTQSSAAEMKPPNQKPAFEVPIDEEASAASASAKKKAKTPEEYVKVFKTGVQSRERARAEAKQDVDEPEDGAEASEPEEKQPKAKKRRSEEKVAEKKEATFKKPAAKEKAKKAPGPKKAAAAPQEGAAEGAVARKDLGPKPAPPDPWTETFFWGTGKIHKNPKSACWRAFVDKADRIDRKVKLGDDHVKSFHRALEIIEEGMAARGL</sequence>
<name>A0AA36INP9_9DINO</name>
<feature type="region of interest" description="Disordered" evidence="1">
    <location>
        <begin position="166"/>
        <end position="325"/>
    </location>
</feature>
<comment type="caution">
    <text evidence="2">The sequence shown here is derived from an EMBL/GenBank/DDBJ whole genome shotgun (WGS) entry which is preliminary data.</text>
</comment>
<feature type="compositionally biased region" description="Acidic residues" evidence="1">
    <location>
        <begin position="242"/>
        <end position="252"/>
    </location>
</feature>
<dbReference type="EMBL" id="CAUJNA010002140">
    <property type="protein sequence ID" value="CAJ1390778.1"/>
    <property type="molecule type" value="Genomic_DNA"/>
</dbReference>
<feature type="compositionally biased region" description="Basic and acidic residues" evidence="1">
    <location>
        <begin position="229"/>
        <end position="241"/>
    </location>
</feature>
<evidence type="ECO:0000256" key="1">
    <source>
        <dbReference type="SAM" id="MobiDB-lite"/>
    </source>
</evidence>
<protein>
    <submittedName>
        <fullName evidence="2">Uncharacterized protein</fullName>
    </submittedName>
</protein>
<dbReference type="AlphaFoldDB" id="A0AA36INP9"/>
<evidence type="ECO:0000313" key="2">
    <source>
        <dbReference type="EMBL" id="CAJ1390778.1"/>
    </source>
</evidence>
<dbReference type="Proteomes" id="UP001178507">
    <property type="component" value="Unassembled WGS sequence"/>
</dbReference>
<proteinExistence type="predicted"/>